<feature type="compositionally biased region" description="Low complexity" evidence="1">
    <location>
        <begin position="53"/>
        <end position="68"/>
    </location>
</feature>
<feature type="compositionally biased region" description="Low complexity" evidence="1">
    <location>
        <begin position="97"/>
        <end position="110"/>
    </location>
</feature>
<protein>
    <submittedName>
        <fullName evidence="2">Uncharacterized protein</fullName>
    </submittedName>
</protein>
<reference evidence="2" key="1">
    <citation type="journal article" date="2019" name="Sci. Rep.">
        <title>Draft genome of Tanacetum cinerariifolium, the natural source of mosquito coil.</title>
        <authorList>
            <person name="Yamashiro T."/>
            <person name="Shiraishi A."/>
            <person name="Satake H."/>
            <person name="Nakayama K."/>
        </authorList>
    </citation>
    <scope>NUCLEOTIDE SEQUENCE</scope>
</reference>
<feature type="non-terminal residue" evidence="2">
    <location>
        <position position="1"/>
    </location>
</feature>
<dbReference type="AlphaFoldDB" id="A0A699WXP0"/>
<feature type="non-terminal residue" evidence="2">
    <location>
        <position position="110"/>
    </location>
</feature>
<accession>A0A699WXP0</accession>
<feature type="compositionally biased region" description="Low complexity" evidence="1">
    <location>
        <begin position="32"/>
        <end position="42"/>
    </location>
</feature>
<dbReference type="EMBL" id="BKCJ011776060">
    <property type="protein sequence ID" value="GFD51929.1"/>
    <property type="molecule type" value="Genomic_DNA"/>
</dbReference>
<comment type="caution">
    <text evidence="2">The sequence shown here is derived from an EMBL/GenBank/DDBJ whole genome shotgun (WGS) entry which is preliminary data.</text>
</comment>
<name>A0A699WXP0_TANCI</name>
<sequence length="110" mass="11322">RHCALRHRVPRRRWPAAGAGRGHRCAVSHAVPGAPAPALGRRAALHDQPSTSAPPRRAGRTAAGAHRGAQWLGLAARAGAAGRAGWRGAHRGRGPRYRPGAGHAAAARAA</sequence>
<evidence type="ECO:0000313" key="2">
    <source>
        <dbReference type="EMBL" id="GFD51929.1"/>
    </source>
</evidence>
<feature type="region of interest" description="Disordered" evidence="1">
    <location>
        <begin position="1"/>
        <end position="68"/>
    </location>
</feature>
<gene>
    <name evidence="2" type="ORF">Tci_923898</name>
</gene>
<proteinExistence type="predicted"/>
<feature type="region of interest" description="Disordered" evidence="1">
    <location>
        <begin position="80"/>
        <end position="110"/>
    </location>
</feature>
<feature type="compositionally biased region" description="Basic residues" evidence="1">
    <location>
        <begin position="1"/>
        <end position="14"/>
    </location>
</feature>
<organism evidence="2">
    <name type="scientific">Tanacetum cinerariifolium</name>
    <name type="common">Dalmatian daisy</name>
    <name type="synonym">Chrysanthemum cinerariifolium</name>
    <dbReference type="NCBI Taxonomy" id="118510"/>
    <lineage>
        <taxon>Eukaryota</taxon>
        <taxon>Viridiplantae</taxon>
        <taxon>Streptophyta</taxon>
        <taxon>Embryophyta</taxon>
        <taxon>Tracheophyta</taxon>
        <taxon>Spermatophyta</taxon>
        <taxon>Magnoliopsida</taxon>
        <taxon>eudicotyledons</taxon>
        <taxon>Gunneridae</taxon>
        <taxon>Pentapetalae</taxon>
        <taxon>asterids</taxon>
        <taxon>campanulids</taxon>
        <taxon>Asterales</taxon>
        <taxon>Asteraceae</taxon>
        <taxon>Asteroideae</taxon>
        <taxon>Anthemideae</taxon>
        <taxon>Anthemidinae</taxon>
        <taxon>Tanacetum</taxon>
    </lineage>
</organism>
<evidence type="ECO:0000256" key="1">
    <source>
        <dbReference type="SAM" id="MobiDB-lite"/>
    </source>
</evidence>